<dbReference type="NCBIfam" id="TIGR03082">
    <property type="entry name" value="Gneg_AbrB_dup"/>
    <property type="match status" value="1"/>
</dbReference>
<name>A0A4R2KUD7_9FIRM</name>
<reference evidence="2 3" key="1">
    <citation type="submission" date="2019-03" db="EMBL/GenBank/DDBJ databases">
        <title>Genomic Encyclopedia of Type Strains, Phase IV (KMG-IV): sequencing the most valuable type-strain genomes for metagenomic binning, comparative biology and taxonomic classification.</title>
        <authorList>
            <person name="Goeker M."/>
        </authorList>
    </citation>
    <scope>NUCLEOTIDE SEQUENCE [LARGE SCALE GENOMIC DNA]</scope>
    <source>
        <strain evidence="2 3">DSM 102940</strain>
    </source>
</reference>
<gene>
    <name evidence="2" type="ORF">EV214_106141</name>
</gene>
<organism evidence="2 3">
    <name type="scientific">Marinisporobacter balticus</name>
    <dbReference type="NCBI Taxonomy" id="2018667"/>
    <lineage>
        <taxon>Bacteria</taxon>
        <taxon>Bacillati</taxon>
        <taxon>Bacillota</taxon>
        <taxon>Clostridia</taxon>
        <taxon>Peptostreptococcales</taxon>
        <taxon>Thermotaleaceae</taxon>
        <taxon>Marinisporobacter</taxon>
    </lineage>
</organism>
<accession>A0A4R2KUD7</accession>
<dbReference type="GO" id="GO:0010468">
    <property type="term" value="P:regulation of gene expression"/>
    <property type="evidence" value="ECO:0007669"/>
    <property type="project" value="InterPro"/>
</dbReference>
<comment type="caution">
    <text evidence="2">The sequence shown here is derived from an EMBL/GenBank/DDBJ whole genome shotgun (WGS) entry which is preliminary data.</text>
</comment>
<dbReference type="AlphaFoldDB" id="A0A4R2KUD7"/>
<protein>
    <recommendedName>
        <fullName evidence="4">Membrane AbrB-like protein</fullName>
    </recommendedName>
</protein>
<dbReference type="InterPro" id="IPR017516">
    <property type="entry name" value="AbrB_dup"/>
</dbReference>
<dbReference type="EMBL" id="SLWV01000006">
    <property type="protein sequence ID" value="TCO77494.1"/>
    <property type="molecule type" value="Genomic_DNA"/>
</dbReference>
<feature type="transmembrane region" description="Helical" evidence="1">
    <location>
        <begin position="23"/>
        <end position="41"/>
    </location>
</feature>
<feature type="transmembrane region" description="Helical" evidence="1">
    <location>
        <begin position="138"/>
        <end position="159"/>
    </location>
</feature>
<keyword evidence="1" id="KW-0812">Transmembrane</keyword>
<keyword evidence="3" id="KW-1185">Reference proteome</keyword>
<keyword evidence="1" id="KW-1133">Transmembrane helix</keyword>
<dbReference type="Pfam" id="PF05145">
    <property type="entry name" value="AbrB"/>
    <property type="match status" value="1"/>
</dbReference>
<dbReference type="RefSeq" id="WP_132244063.1">
    <property type="nucleotide sequence ID" value="NZ_SLWV01000006.1"/>
</dbReference>
<evidence type="ECO:0000313" key="2">
    <source>
        <dbReference type="EMBL" id="TCO77494.1"/>
    </source>
</evidence>
<evidence type="ECO:0000313" key="3">
    <source>
        <dbReference type="Proteomes" id="UP000294919"/>
    </source>
</evidence>
<dbReference type="OrthoDB" id="5460360at2"/>
<evidence type="ECO:0008006" key="4">
    <source>
        <dbReference type="Google" id="ProtNLM"/>
    </source>
</evidence>
<keyword evidence="1" id="KW-0472">Membrane</keyword>
<sequence length="164" mass="17457">MDKIFYTLGVASIGGFIGIKFKIPAGAFIGAMIAVAIYNICTELGTLPSNFKLAAQIVVGGMIGLNFTMDTVHALKDLIVPACILIVGLTFFSIGLGFIISKLTGLDLVTALFSCSPGGLTDMALISEAYGAQTPKVVLLHLMRLITVIMVLPIVIKMFTRFVR</sequence>
<evidence type="ECO:0000256" key="1">
    <source>
        <dbReference type="SAM" id="Phobius"/>
    </source>
</evidence>
<dbReference type="PANTHER" id="PTHR38457:SF1">
    <property type="entry name" value="REGULATOR ABRB-RELATED"/>
    <property type="match status" value="1"/>
</dbReference>
<dbReference type="GO" id="GO:0016020">
    <property type="term" value="C:membrane"/>
    <property type="evidence" value="ECO:0007669"/>
    <property type="project" value="InterPro"/>
</dbReference>
<proteinExistence type="predicted"/>
<dbReference type="InterPro" id="IPR007820">
    <property type="entry name" value="AbrB_fam"/>
</dbReference>
<feature type="transmembrane region" description="Helical" evidence="1">
    <location>
        <begin position="78"/>
        <end position="99"/>
    </location>
</feature>
<dbReference type="Proteomes" id="UP000294919">
    <property type="component" value="Unassembled WGS sequence"/>
</dbReference>
<dbReference type="PANTHER" id="PTHR38457">
    <property type="entry name" value="REGULATOR ABRB-RELATED"/>
    <property type="match status" value="1"/>
</dbReference>